<evidence type="ECO:0000313" key="3">
    <source>
        <dbReference type="Proteomes" id="UP000177369"/>
    </source>
</evidence>
<dbReference type="Proteomes" id="UP000177369">
    <property type="component" value="Unassembled WGS sequence"/>
</dbReference>
<evidence type="ECO:0000259" key="1">
    <source>
        <dbReference type="Pfam" id="PF13470"/>
    </source>
</evidence>
<dbReference type="AlphaFoldDB" id="A0A1F5GBT6"/>
<dbReference type="STRING" id="1797714.A3D04_03890"/>
<dbReference type="PANTHER" id="PTHR34610:SF3">
    <property type="entry name" value="SSL7007 PROTEIN"/>
    <property type="match status" value="1"/>
</dbReference>
<sequence>MMRVFLDANVYFSAARSVSGGSSIVCELIKKKKVTLYATRQVLREAERNVREKEPISVRLRFYELMVDLNPQIVTIYKRSAESHYSKIIDKKDIHVLEGARKTKVDFLVTLDRKHFLTKKVKEAVLPFVVVSPGELLRALAK</sequence>
<dbReference type="InterPro" id="IPR029060">
    <property type="entry name" value="PIN-like_dom_sf"/>
</dbReference>
<protein>
    <submittedName>
        <fullName evidence="2">Putative toxin-antitoxin system toxin component, PIN family</fullName>
    </submittedName>
</protein>
<dbReference type="NCBIfam" id="TIGR00305">
    <property type="entry name" value="putative toxin-antitoxin system toxin component, PIN family"/>
    <property type="match status" value="1"/>
</dbReference>
<feature type="domain" description="PIN" evidence="1">
    <location>
        <begin position="3"/>
        <end position="114"/>
    </location>
</feature>
<dbReference type="InterPro" id="IPR002850">
    <property type="entry name" value="PIN_toxin-like"/>
</dbReference>
<name>A0A1F5GBT6_9BACT</name>
<gene>
    <name evidence="2" type="ORF">A3D04_03890</name>
</gene>
<dbReference type="PANTHER" id="PTHR34610">
    <property type="entry name" value="SSL7007 PROTEIN"/>
    <property type="match status" value="1"/>
</dbReference>
<dbReference type="InterPro" id="IPR002716">
    <property type="entry name" value="PIN_dom"/>
</dbReference>
<accession>A0A1F5GBT6</accession>
<reference evidence="2 3" key="1">
    <citation type="journal article" date="2016" name="Nat. Commun.">
        <title>Thousands of microbial genomes shed light on interconnected biogeochemical processes in an aquifer system.</title>
        <authorList>
            <person name="Anantharaman K."/>
            <person name="Brown C.T."/>
            <person name="Hug L.A."/>
            <person name="Sharon I."/>
            <person name="Castelle C.J."/>
            <person name="Probst A.J."/>
            <person name="Thomas B.C."/>
            <person name="Singh A."/>
            <person name="Wilkins M.J."/>
            <person name="Karaoz U."/>
            <person name="Brodie E.L."/>
            <person name="Williams K.H."/>
            <person name="Hubbard S.S."/>
            <person name="Banfield J.F."/>
        </authorList>
    </citation>
    <scope>NUCLEOTIDE SEQUENCE [LARGE SCALE GENOMIC DNA]</scope>
</reference>
<dbReference type="Pfam" id="PF13470">
    <property type="entry name" value="PIN_3"/>
    <property type="match status" value="1"/>
</dbReference>
<evidence type="ECO:0000313" key="2">
    <source>
        <dbReference type="EMBL" id="OGD89353.1"/>
    </source>
</evidence>
<proteinExistence type="predicted"/>
<comment type="caution">
    <text evidence="2">The sequence shown here is derived from an EMBL/GenBank/DDBJ whole genome shotgun (WGS) entry which is preliminary data.</text>
</comment>
<dbReference type="EMBL" id="MFBD01000005">
    <property type="protein sequence ID" value="OGD89353.1"/>
    <property type="molecule type" value="Genomic_DNA"/>
</dbReference>
<organism evidence="2 3">
    <name type="scientific">Candidatus Curtissbacteria bacterium RIFCSPHIGHO2_02_FULL_40_16b</name>
    <dbReference type="NCBI Taxonomy" id="1797714"/>
    <lineage>
        <taxon>Bacteria</taxon>
        <taxon>Candidatus Curtissiibacteriota</taxon>
    </lineage>
</organism>
<dbReference type="SUPFAM" id="SSF88723">
    <property type="entry name" value="PIN domain-like"/>
    <property type="match status" value="1"/>
</dbReference>